<keyword evidence="2" id="KW-0540">Nuclease</keyword>
<dbReference type="SMART" id="SM00479">
    <property type="entry name" value="EXOIII"/>
    <property type="match status" value="1"/>
</dbReference>
<gene>
    <name evidence="8" type="ORF">AJ78_06097</name>
</gene>
<dbReference type="PANTHER" id="PTHR12801:SF45">
    <property type="entry name" value="RNA EXONUCLEASE 4"/>
    <property type="match status" value="1"/>
</dbReference>
<dbReference type="OrthoDB" id="16516at2759"/>
<dbReference type="InterPro" id="IPR047021">
    <property type="entry name" value="REXO1/3/4-like"/>
</dbReference>
<name>A0A1J9QC01_9EURO</name>
<dbReference type="CDD" id="cd06137">
    <property type="entry name" value="DEDDh_RNase"/>
    <property type="match status" value="1"/>
</dbReference>
<comment type="caution">
    <text evidence="8">The sequence shown here is derived from an EMBL/GenBank/DDBJ whole genome shotgun (WGS) entry which is preliminary data.</text>
</comment>
<dbReference type="InterPro" id="IPR012337">
    <property type="entry name" value="RNaseH-like_sf"/>
</dbReference>
<dbReference type="GO" id="GO:0003676">
    <property type="term" value="F:nucleic acid binding"/>
    <property type="evidence" value="ECO:0007669"/>
    <property type="project" value="InterPro"/>
</dbReference>
<reference evidence="8 9" key="1">
    <citation type="submission" date="2015-07" db="EMBL/GenBank/DDBJ databases">
        <title>Emmonsia species relationships and genome sequence.</title>
        <authorList>
            <consortium name="The Broad Institute Genomics Platform"/>
            <person name="Cuomo C.A."/>
            <person name="Munoz J.F."/>
            <person name="Imamovic A."/>
            <person name="Priest M.E."/>
            <person name="Young S."/>
            <person name="Clay O.K."/>
            <person name="McEwen J.G."/>
        </authorList>
    </citation>
    <scope>NUCLEOTIDE SEQUENCE [LARGE SCALE GENOMIC DNA]</scope>
    <source>
        <strain evidence="8 9">UAMH 9510</strain>
    </source>
</reference>
<feature type="region of interest" description="Disordered" evidence="6">
    <location>
        <begin position="472"/>
        <end position="564"/>
    </location>
</feature>
<evidence type="ECO:0000313" key="8">
    <source>
        <dbReference type="EMBL" id="OJD13444.1"/>
    </source>
</evidence>
<evidence type="ECO:0000256" key="4">
    <source>
        <dbReference type="ARBA" id="ARBA00022839"/>
    </source>
</evidence>
<keyword evidence="3" id="KW-0378">Hydrolase</keyword>
<dbReference type="AlphaFoldDB" id="A0A1J9QC01"/>
<dbReference type="SUPFAM" id="SSF53098">
    <property type="entry name" value="Ribonuclease H-like"/>
    <property type="match status" value="1"/>
</dbReference>
<evidence type="ECO:0000256" key="2">
    <source>
        <dbReference type="ARBA" id="ARBA00022722"/>
    </source>
</evidence>
<dbReference type="InterPro" id="IPR036397">
    <property type="entry name" value="RNaseH_sf"/>
</dbReference>
<evidence type="ECO:0000313" key="9">
    <source>
        <dbReference type="Proteomes" id="UP000182235"/>
    </source>
</evidence>
<feature type="compositionally biased region" description="Polar residues" evidence="6">
    <location>
        <begin position="43"/>
        <end position="62"/>
    </location>
</feature>
<feature type="compositionally biased region" description="Basic and acidic residues" evidence="6">
    <location>
        <begin position="513"/>
        <end position="528"/>
    </location>
</feature>
<evidence type="ECO:0000256" key="1">
    <source>
        <dbReference type="ARBA" id="ARBA00022552"/>
    </source>
</evidence>
<dbReference type="GO" id="GO:0004527">
    <property type="term" value="F:exonuclease activity"/>
    <property type="evidence" value="ECO:0007669"/>
    <property type="project" value="UniProtKB-KW"/>
</dbReference>
<keyword evidence="4" id="KW-0269">Exonuclease</keyword>
<feature type="domain" description="Exonuclease" evidence="7">
    <location>
        <begin position="350"/>
        <end position="603"/>
    </location>
</feature>
<dbReference type="Proteomes" id="UP000182235">
    <property type="component" value="Unassembled WGS sequence"/>
</dbReference>
<organism evidence="8 9">
    <name type="scientific">Emergomyces pasteurianus Ep9510</name>
    <dbReference type="NCBI Taxonomy" id="1447872"/>
    <lineage>
        <taxon>Eukaryota</taxon>
        <taxon>Fungi</taxon>
        <taxon>Dikarya</taxon>
        <taxon>Ascomycota</taxon>
        <taxon>Pezizomycotina</taxon>
        <taxon>Eurotiomycetes</taxon>
        <taxon>Eurotiomycetidae</taxon>
        <taxon>Onygenales</taxon>
        <taxon>Ajellomycetaceae</taxon>
        <taxon>Emergomyces</taxon>
    </lineage>
</organism>
<comment type="function">
    <text evidence="5">Exoribonuclease involved in ribosome biosynthesis. Involved in the processing of ITS1, the internal transcribed spacer localized between the 18S and 5.8S rRNAs.</text>
</comment>
<evidence type="ECO:0000259" key="7">
    <source>
        <dbReference type="SMART" id="SM00479"/>
    </source>
</evidence>
<accession>A0A1J9QC01</accession>
<dbReference type="GO" id="GO:0006364">
    <property type="term" value="P:rRNA processing"/>
    <property type="evidence" value="ECO:0007669"/>
    <property type="project" value="UniProtKB-KW"/>
</dbReference>
<feature type="region of interest" description="Disordered" evidence="6">
    <location>
        <begin position="132"/>
        <end position="152"/>
    </location>
</feature>
<dbReference type="EMBL" id="LGRN01000299">
    <property type="protein sequence ID" value="OJD13444.1"/>
    <property type="molecule type" value="Genomic_DNA"/>
</dbReference>
<dbReference type="PANTHER" id="PTHR12801">
    <property type="entry name" value="RNA EXONUCLEASE REXO1 / RECO3 FAMILY MEMBER-RELATED"/>
    <property type="match status" value="1"/>
</dbReference>
<feature type="compositionally biased region" description="Low complexity" evidence="6">
    <location>
        <begin position="23"/>
        <end position="33"/>
    </location>
</feature>
<dbReference type="STRING" id="1447872.A0A1J9QC01"/>
<dbReference type="InterPro" id="IPR013520">
    <property type="entry name" value="Ribonucl_H"/>
</dbReference>
<evidence type="ECO:0000256" key="5">
    <source>
        <dbReference type="ARBA" id="ARBA00025599"/>
    </source>
</evidence>
<dbReference type="GO" id="GO:0000027">
    <property type="term" value="P:ribosomal large subunit assembly"/>
    <property type="evidence" value="ECO:0007669"/>
    <property type="project" value="TreeGrafter"/>
</dbReference>
<dbReference type="GO" id="GO:0005634">
    <property type="term" value="C:nucleus"/>
    <property type="evidence" value="ECO:0007669"/>
    <property type="project" value="TreeGrafter"/>
</dbReference>
<dbReference type="VEuPathDB" id="FungiDB:AJ78_06097"/>
<feature type="compositionally biased region" description="Basic and acidic residues" evidence="6">
    <location>
        <begin position="472"/>
        <end position="496"/>
    </location>
</feature>
<feature type="region of interest" description="Disordered" evidence="6">
    <location>
        <begin position="1"/>
        <end position="99"/>
    </location>
</feature>
<evidence type="ECO:0000256" key="3">
    <source>
        <dbReference type="ARBA" id="ARBA00022801"/>
    </source>
</evidence>
<feature type="compositionally biased region" description="Basic and acidic residues" evidence="6">
    <location>
        <begin position="227"/>
        <end position="242"/>
    </location>
</feature>
<keyword evidence="9" id="KW-1185">Reference proteome</keyword>
<evidence type="ECO:0000256" key="6">
    <source>
        <dbReference type="SAM" id="MobiDB-lite"/>
    </source>
</evidence>
<dbReference type="Gene3D" id="3.30.420.10">
    <property type="entry name" value="Ribonuclease H-like superfamily/Ribonuclease H"/>
    <property type="match status" value="2"/>
</dbReference>
<sequence length="612" mass="67916">MNISASKPRKGRGRRKEEERIQPSSPSSHPSTSVQPKTHSRPTRFQNEGKNNALRETTSPASTGGPGAVKYPPYLAFSTEKKQDNSNWKNLSRPLRPMNERKGQLTTGMRDRHFPPLSAPLAIRANPELQQVRPAPPPQPEQSNDMKCRGSDGSCLATRQATLLELAQQPSPCIIEKTPDYMFHLKSLVANPNKLREVGYVLNPLSSEDIELKKRCSGCGKTMKSLRTREQRQRKEGCEKSKGRPRKPNHNTDEKKGASQANKTDGKCDNDGTNTTPKKKVLHCKFHPGTLIWNRQEKTWSCCRQPAAAEPCSGAEQHHPRFYLPGKMESMWQFHHTPRTPNMPSPDIRTAVAIDCEMGQASSGDSELIRVTLIDYFSSAVLIDSLVYPSVKMEDYRTRFSGVSKRDMETAIRSGTCIMGRDNARLAMWKYVGPETVVVGHSAHNDLESLRWIHATIVDTYIIEALLQKEKEKDDESKQAADNSVKDGKVAAEQDKTSPPAVKPEACEDEQNEDGKGKPGERNEESKKSSNSGGIPDEGGLGKPKQGVRKRNNKGSGKLSLKTLARERLGREIQNAGKKGHDSLEDALAARDLAHWHVVNSGMVGLDDGKKT</sequence>
<keyword evidence="1" id="KW-0698">rRNA processing</keyword>
<feature type="region of interest" description="Disordered" evidence="6">
    <location>
        <begin position="223"/>
        <end position="274"/>
    </location>
</feature>
<protein>
    <recommendedName>
        <fullName evidence="7">Exonuclease domain-containing protein</fullName>
    </recommendedName>
</protein>
<proteinExistence type="predicted"/>